<proteinExistence type="predicted"/>
<protein>
    <submittedName>
        <fullName evidence="2">Uncharacterized protein</fullName>
    </submittedName>
</protein>
<sequence>MKIIKALLLLTIVFSVSSCIKEDNNPTRIYAITANVDGSATSFNTNVTSTTGTTSGSVLTTIKGNAADGSTLSITIKGDLVEGKTYSAATVGATQTPIISYVLGSDTYLNNNTGANLVSVTITEATDTLVEGTFKGDLATVATGDATVKNKAITNGIFTAKVVK</sequence>
<gene>
    <name evidence="2" type="ORF">IDJ75_00360</name>
</gene>
<evidence type="ECO:0000313" key="3">
    <source>
        <dbReference type="Proteomes" id="UP000618754"/>
    </source>
</evidence>
<dbReference type="PROSITE" id="PS51257">
    <property type="entry name" value="PROKAR_LIPOPROTEIN"/>
    <property type="match status" value="1"/>
</dbReference>
<dbReference type="Proteomes" id="UP000618754">
    <property type="component" value="Unassembled WGS sequence"/>
</dbReference>
<evidence type="ECO:0000256" key="1">
    <source>
        <dbReference type="SAM" id="SignalP"/>
    </source>
</evidence>
<dbReference type="EMBL" id="JACWMW010000001">
    <property type="protein sequence ID" value="MBD1383713.1"/>
    <property type="molecule type" value="Genomic_DNA"/>
</dbReference>
<feature type="chain" id="PRO_5045164653" evidence="1">
    <location>
        <begin position="22"/>
        <end position="164"/>
    </location>
</feature>
<keyword evidence="1" id="KW-0732">Signal</keyword>
<keyword evidence="3" id="KW-1185">Reference proteome</keyword>
<dbReference type="RefSeq" id="WP_191173638.1">
    <property type="nucleotide sequence ID" value="NZ_JACWMW010000001.1"/>
</dbReference>
<name>A0ABR7WZE4_9SPHI</name>
<evidence type="ECO:0000313" key="2">
    <source>
        <dbReference type="EMBL" id="MBD1383713.1"/>
    </source>
</evidence>
<comment type="caution">
    <text evidence="2">The sequence shown here is derived from an EMBL/GenBank/DDBJ whole genome shotgun (WGS) entry which is preliminary data.</text>
</comment>
<reference evidence="2 3" key="1">
    <citation type="submission" date="2020-09" db="EMBL/GenBank/DDBJ databases">
        <title>Novel species of Mucilaginibacter isolated from a glacier on the Tibetan Plateau.</title>
        <authorList>
            <person name="Liu Q."/>
            <person name="Xin Y.-H."/>
        </authorList>
    </citation>
    <scope>NUCLEOTIDE SEQUENCE [LARGE SCALE GENOMIC DNA]</scope>
    <source>
        <strain evidence="2 3">CGMCC 1.13878</strain>
    </source>
</reference>
<feature type="signal peptide" evidence="1">
    <location>
        <begin position="1"/>
        <end position="21"/>
    </location>
</feature>
<accession>A0ABR7WZE4</accession>
<organism evidence="2 3">
    <name type="scientific">Mucilaginibacter rigui</name>
    <dbReference type="NCBI Taxonomy" id="534635"/>
    <lineage>
        <taxon>Bacteria</taxon>
        <taxon>Pseudomonadati</taxon>
        <taxon>Bacteroidota</taxon>
        <taxon>Sphingobacteriia</taxon>
        <taxon>Sphingobacteriales</taxon>
        <taxon>Sphingobacteriaceae</taxon>
        <taxon>Mucilaginibacter</taxon>
    </lineage>
</organism>